<dbReference type="Proteomes" id="UP000749320">
    <property type="component" value="Unassembled WGS sequence"/>
</dbReference>
<reference evidence="2" key="1">
    <citation type="journal article" date="2021" name="PeerJ">
        <title>Extensive microbial diversity within the chicken gut microbiome revealed by metagenomics and culture.</title>
        <authorList>
            <person name="Gilroy R."/>
            <person name="Ravi A."/>
            <person name="Getino M."/>
            <person name="Pursley I."/>
            <person name="Horton D.L."/>
            <person name="Alikhan N.F."/>
            <person name="Baker D."/>
            <person name="Gharbi K."/>
            <person name="Hall N."/>
            <person name="Watson M."/>
            <person name="Adriaenssens E.M."/>
            <person name="Foster-Nyarko E."/>
            <person name="Jarju S."/>
            <person name="Secka A."/>
            <person name="Antonio M."/>
            <person name="Oren A."/>
            <person name="Chaudhuri R.R."/>
            <person name="La Ragione R."/>
            <person name="Hildebrand F."/>
            <person name="Pallen M.J."/>
        </authorList>
    </citation>
    <scope>NUCLEOTIDE SEQUENCE</scope>
    <source>
        <strain evidence="2">CHK193-16274</strain>
    </source>
</reference>
<gene>
    <name evidence="2" type="ORF">K8V91_04210</name>
</gene>
<protein>
    <submittedName>
        <fullName evidence="2">Helix-turn-helix domain-containing protein</fullName>
    </submittedName>
</protein>
<evidence type="ECO:0000259" key="1">
    <source>
        <dbReference type="Pfam" id="PF12728"/>
    </source>
</evidence>
<name>A0A921GA99_9FIRM</name>
<accession>A0A921GA99</accession>
<evidence type="ECO:0000313" key="3">
    <source>
        <dbReference type="Proteomes" id="UP000749320"/>
    </source>
</evidence>
<dbReference type="EMBL" id="DYWV01000142">
    <property type="protein sequence ID" value="HJF40108.1"/>
    <property type="molecule type" value="Genomic_DNA"/>
</dbReference>
<organism evidence="2 3">
    <name type="scientific">Thomasclavelia spiroformis</name>
    <dbReference type="NCBI Taxonomy" id="29348"/>
    <lineage>
        <taxon>Bacteria</taxon>
        <taxon>Bacillati</taxon>
        <taxon>Bacillota</taxon>
        <taxon>Erysipelotrichia</taxon>
        <taxon>Erysipelotrichales</taxon>
        <taxon>Coprobacillaceae</taxon>
        <taxon>Thomasclavelia</taxon>
    </lineage>
</organism>
<reference evidence="2" key="2">
    <citation type="submission" date="2021-09" db="EMBL/GenBank/DDBJ databases">
        <authorList>
            <person name="Gilroy R."/>
        </authorList>
    </citation>
    <scope>NUCLEOTIDE SEQUENCE</scope>
    <source>
        <strain evidence="2">CHK193-16274</strain>
    </source>
</reference>
<sequence length="60" mass="7320">MKMFEYEPELLTIKDCQRILHLGRNSMLNLIYEGQIKAFKLQGSWRVKKEDLIEFIRKIY</sequence>
<comment type="caution">
    <text evidence="2">The sequence shown here is derived from an EMBL/GenBank/DDBJ whole genome shotgun (WGS) entry which is preliminary data.</text>
</comment>
<feature type="domain" description="Helix-turn-helix" evidence="1">
    <location>
        <begin position="10"/>
        <end position="58"/>
    </location>
</feature>
<proteinExistence type="predicted"/>
<evidence type="ECO:0000313" key="2">
    <source>
        <dbReference type="EMBL" id="HJF40108.1"/>
    </source>
</evidence>
<dbReference type="Pfam" id="PF12728">
    <property type="entry name" value="HTH_17"/>
    <property type="match status" value="1"/>
</dbReference>
<dbReference type="InterPro" id="IPR041657">
    <property type="entry name" value="HTH_17"/>
</dbReference>
<dbReference type="AlphaFoldDB" id="A0A921GA99"/>